<sequence>MYFLRFRVKHFQSTIEVAAQLNCESAPVTVTNNITPSPGSDNANGSDPATTTVVPLQVSPGQDILAQTSTPAKEEAPKPVETARFFKGMFKKKAEAKAPVVEGCGPAEPQITAVVQTDSQKSEPPAINGSAQAEKELQVEAPNPSAAVVAEDIVQPDDTNPEENSVMNFFKTFKVSPTKATKEATAIPDVSKEQSQKGTPAPPAANVQEASKVLPPPPPAPPKMESRAEVAVKKEELPPAEATAAAAGGKEPAGPHKAKAKASSFGKLFRPKVDASKSSTLEAAAKPELPPAPKPEEQKPEKKPSPFASLLKPKATTTKKEDLPAPTAAEATSGAKVKEEPKSATPAPVAPAPDTKSVESADNPSPSVPRKQEKRNSIHLFFKNLGQKRHSSDAGVQTEPPAPEKTK</sequence>
<organism evidence="2 3">
    <name type="scientific">Electrophorus voltai</name>
    <dbReference type="NCBI Taxonomy" id="2609070"/>
    <lineage>
        <taxon>Eukaryota</taxon>
        <taxon>Metazoa</taxon>
        <taxon>Chordata</taxon>
        <taxon>Craniata</taxon>
        <taxon>Vertebrata</taxon>
        <taxon>Euteleostomi</taxon>
        <taxon>Actinopterygii</taxon>
        <taxon>Neopterygii</taxon>
        <taxon>Teleostei</taxon>
        <taxon>Ostariophysi</taxon>
        <taxon>Gymnotiformes</taxon>
        <taxon>Gymnotoidei</taxon>
        <taxon>Gymnotidae</taxon>
        <taxon>Electrophorus</taxon>
    </lineage>
</organism>
<feature type="region of interest" description="Disordered" evidence="1">
    <location>
        <begin position="32"/>
        <end position="54"/>
    </location>
</feature>
<name>A0AAD9E3P0_9TELE</name>
<protein>
    <submittedName>
        <fullName evidence="2">Uncharacterized protein</fullName>
    </submittedName>
</protein>
<keyword evidence="3" id="KW-1185">Reference proteome</keyword>
<evidence type="ECO:0000313" key="2">
    <source>
        <dbReference type="EMBL" id="KAK1803284.1"/>
    </source>
</evidence>
<evidence type="ECO:0000256" key="1">
    <source>
        <dbReference type="SAM" id="MobiDB-lite"/>
    </source>
</evidence>
<proteinExistence type="predicted"/>
<feature type="compositionally biased region" description="Basic and acidic residues" evidence="1">
    <location>
        <begin position="294"/>
        <end position="304"/>
    </location>
</feature>
<dbReference type="AlphaFoldDB" id="A0AAD9E3P0"/>
<feature type="compositionally biased region" description="Basic and acidic residues" evidence="1">
    <location>
        <begin position="224"/>
        <end position="237"/>
    </location>
</feature>
<feature type="region of interest" description="Disordered" evidence="1">
    <location>
        <begin position="177"/>
        <end position="407"/>
    </location>
</feature>
<dbReference type="EMBL" id="JAROKS010000005">
    <property type="protein sequence ID" value="KAK1803284.1"/>
    <property type="molecule type" value="Genomic_DNA"/>
</dbReference>
<comment type="caution">
    <text evidence="2">The sequence shown here is derived from an EMBL/GenBank/DDBJ whole genome shotgun (WGS) entry which is preliminary data.</text>
</comment>
<reference evidence="2" key="1">
    <citation type="submission" date="2023-03" db="EMBL/GenBank/DDBJ databases">
        <title>Electrophorus voltai genome.</title>
        <authorList>
            <person name="Bian C."/>
        </authorList>
    </citation>
    <scope>NUCLEOTIDE SEQUENCE</scope>
    <source>
        <strain evidence="2">CB-2022</strain>
        <tissue evidence="2">Muscle</tissue>
    </source>
</reference>
<feature type="compositionally biased region" description="Low complexity" evidence="1">
    <location>
        <begin position="239"/>
        <end position="252"/>
    </location>
</feature>
<evidence type="ECO:0000313" key="3">
    <source>
        <dbReference type="Proteomes" id="UP001239994"/>
    </source>
</evidence>
<accession>A0AAD9E3P0</accession>
<gene>
    <name evidence="2" type="ORF">P4O66_004069</name>
</gene>
<dbReference type="Proteomes" id="UP001239994">
    <property type="component" value="Unassembled WGS sequence"/>
</dbReference>